<keyword evidence="3" id="KW-1185">Reference proteome</keyword>
<dbReference type="PROSITE" id="PS51257">
    <property type="entry name" value="PROKAR_LIPOPROTEIN"/>
    <property type="match status" value="1"/>
</dbReference>
<dbReference type="KEGG" id="pph:Ppha_2348"/>
<dbReference type="HOGENOM" id="CLU_071039_1_1_10"/>
<dbReference type="PANTHER" id="PTHR35586">
    <property type="entry name" value="SLL1691 PROTEIN"/>
    <property type="match status" value="1"/>
</dbReference>
<dbReference type="Proteomes" id="UP000002724">
    <property type="component" value="Chromosome"/>
</dbReference>
<evidence type="ECO:0000313" key="2">
    <source>
        <dbReference type="EMBL" id="ACF44541.1"/>
    </source>
</evidence>
<dbReference type="EMBL" id="CP001110">
    <property type="protein sequence ID" value="ACF44541.1"/>
    <property type="molecule type" value="Genomic_DNA"/>
</dbReference>
<protein>
    <recommendedName>
        <fullName evidence="1">DUF4351 domain-containing protein</fullName>
    </recommendedName>
</protein>
<proteinExistence type="predicted"/>
<reference evidence="2 3" key="1">
    <citation type="submission" date="2008-06" db="EMBL/GenBank/DDBJ databases">
        <title>Complete sequence of Pelodictyon phaeoclathratiforme BU-1.</title>
        <authorList>
            <consortium name="US DOE Joint Genome Institute"/>
            <person name="Lucas S."/>
            <person name="Copeland A."/>
            <person name="Lapidus A."/>
            <person name="Glavina del Rio T."/>
            <person name="Dalin E."/>
            <person name="Tice H."/>
            <person name="Bruce D."/>
            <person name="Goodwin L."/>
            <person name="Pitluck S."/>
            <person name="Schmutz J."/>
            <person name="Larimer F."/>
            <person name="Land M."/>
            <person name="Hauser L."/>
            <person name="Kyrpides N."/>
            <person name="Mikhailova N."/>
            <person name="Liu Z."/>
            <person name="Li T."/>
            <person name="Zhao F."/>
            <person name="Overmann J."/>
            <person name="Bryant D.A."/>
            <person name="Richardson P."/>
        </authorList>
    </citation>
    <scope>NUCLEOTIDE SEQUENCE [LARGE SCALE GENOMIC DNA]</scope>
    <source>
        <strain evidence="3">DSM 5477 / BU-1</strain>
    </source>
</reference>
<dbReference type="PANTHER" id="PTHR35586:SF1">
    <property type="entry name" value="SLL1691 PROTEIN"/>
    <property type="match status" value="1"/>
</dbReference>
<accession>B4SEC2</accession>
<dbReference type="eggNOG" id="COG5464">
    <property type="taxonomic scope" value="Bacteria"/>
</dbReference>
<name>B4SEC2_PELPB</name>
<gene>
    <name evidence="2" type="ordered locus">Ppha_2348</name>
</gene>
<organism evidence="2 3">
    <name type="scientific">Pelodictyon phaeoclathratiforme (strain DSM 5477 / BU-1)</name>
    <dbReference type="NCBI Taxonomy" id="324925"/>
    <lineage>
        <taxon>Bacteria</taxon>
        <taxon>Pseudomonadati</taxon>
        <taxon>Chlorobiota</taxon>
        <taxon>Chlorobiia</taxon>
        <taxon>Chlorobiales</taxon>
        <taxon>Chlorobiaceae</taxon>
        <taxon>Chlorobium/Pelodictyon group</taxon>
        <taxon>Pelodictyon</taxon>
    </lineage>
</organism>
<evidence type="ECO:0000259" key="1">
    <source>
        <dbReference type="Pfam" id="PF14261"/>
    </source>
</evidence>
<feature type="domain" description="DUF4351" evidence="1">
    <location>
        <begin position="141"/>
        <end position="187"/>
    </location>
</feature>
<dbReference type="STRING" id="324925.Ppha_2348"/>
<dbReference type="RefSeq" id="WP_012509015.1">
    <property type="nucleotide sequence ID" value="NC_011060.1"/>
</dbReference>
<dbReference type="AlphaFoldDB" id="B4SEC2"/>
<dbReference type="Pfam" id="PF14261">
    <property type="entry name" value="DUF4351"/>
    <property type="match status" value="1"/>
</dbReference>
<evidence type="ECO:0000313" key="3">
    <source>
        <dbReference type="Proteomes" id="UP000002724"/>
    </source>
</evidence>
<dbReference type="InterPro" id="IPR025587">
    <property type="entry name" value="DUF4351"/>
</dbReference>
<sequence>MLADENKQWKPTSYGFAVLGCRHTLEFPVAKLTDYEDKLDELLASNNAFGWITAAHILTQKTRTQDQERYNAKLSLLRILYERHRNIQRVINLFNVIDWLMQLPEWLNSEVWQELETIEEREKVQYITSVERIGIAKGMAKGRVEGKSSLLKRQLERRFGVLPKWASDQLENAKEEELEAWSETILTAPTLEAVFREADPS</sequence>